<dbReference type="InterPro" id="IPR012902">
    <property type="entry name" value="N_methyl_site"/>
</dbReference>
<keyword evidence="1" id="KW-0472">Membrane</keyword>
<dbReference type="PANTHER" id="PTHR30093:SF2">
    <property type="entry name" value="TYPE II SECRETION SYSTEM PROTEIN H"/>
    <property type="match status" value="1"/>
</dbReference>
<dbReference type="NCBIfam" id="TIGR02532">
    <property type="entry name" value="IV_pilin_GFxxxE"/>
    <property type="match status" value="1"/>
</dbReference>
<dbReference type="PANTHER" id="PTHR30093">
    <property type="entry name" value="GENERAL SECRETION PATHWAY PROTEIN G"/>
    <property type="match status" value="1"/>
</dbReference>
<evidence type="ECO:0000313" key="4">
    <source>
        <dbReference type="Proteomes" id="UP000503447"/>
    </source>
</evidence>
<evidence type="ECO:0000256" key="1">
    <source>
        <dbReference type="SAM" id="Phobius"/>
    </source>
</evidence>
<dbReference type="AlphaFoldDB" id="A0A6M5Z318"/>
<dbReference type="InterPro" id="IPR011453">
    <property type="entry name" value="DUF1559"/>
</dbReference>
<feature type="domain" description="DUF1559" evidence="2">
    <location>
        <begin position="47"/>
        <end position="301"/>
    </location>
</feature>
<organism evidence="3 4">
    <name type="scientific">Frigoriglobus tundricola</name>
    <dbReference type="NCBI Taxonomy" id="2774151"/>
    <lineage>
        <taxon>Bacteria</taxon>
        <taxon>Pseudomonadati</taxon>
        <taxon>Planctomycetota</taxon>
        <taxon>Planctomycetia</taxon>
        <taxon>Gemmatales</taxon>
        <taxon>Gemmataceae</taxon>
        <taxon>Frigoriglobus</taxon>
    </lineage>
</organism>
<dbReference type="KEGG" id="ftj:FTUN_7454"/>
<dbReference type="EMBL" id="CP053452">
    <property type="protein sequence ID" value="QJW99831.1"/>
    <property type="molecule type" value="Genomic_DNA"/>
</dbReference>
<reference evidence="4" key="1">
    <citation type="submission" date="2020-05" db="EMBL/GenBank/DDBJ databases">
        <title>Frigoriglobus tundricola gen. nov., sp. nov., a psychrotolerant cellulolytic planctomycete of the family Gemmataceae with two divergent copies of 16S rRNA gene.</title>
        <authorList>
            <person name="Kulichevskaya I.S."/>
            <person name="Ivanova A.A."/>
            <person name="Naumoff D.G."/>
            <person name="Beletsky A.V."/>
            <person name="Rijpstra W.I.C."/>
            <person name="Sinninghe Damste J.S."/>
            <person name="Mardanov A.V."/>
            <person name="Ravin N.V."/>
            <person name="Dedysh S.N."/>
        </authorList>
    </citation>
    <scope>NUCLEOTIDE SEQUENCE [LARGE SCALE GENOMIC DNA]</scope>
    <source>
        <strain evidence="4">PL17</strain>
    </source>
</reference>
<dbReference type="Gene3D" id="3.30.700.10">
    <property type="entry name" value="Glycoprotein, Type 4 Pilin"/>
    <property type="match status" value="1"/>
</dbReference>
<keyword evidence="1" id="KW-1133">Transmembrane helix</keyword>
<sequence length="324" mass="35200">MTTRVIDPLVHSRRDLKGGPRAFTLIELLVVIAIIAILIGLLLPAVQKVREAAARMQSQNNMKQFGLAAHNYASANNLLPPAFVENGGAGWEDGSWMVYILPYVEQQNLKNVVDKSTATSDQYYAITYNQSPPKIFINPTDPANSNGAYNDSGWGVYSVTGYVANYLATGCVNHAQKQGMHDLIGITDGTSNTVLYTERLTVCLANPQPFRPTYNGAFYNIAPYANAGSWYQWMPVVNYWYAGTSSPGYIDPIANPNQIVPQFNPTWNSTSATCDYRLASAPRSSGILVSLGDGSVRLVSSGVTGKTWWGALTPTGGEVLGSDW</sequence>
<dbReference type="Pfam" id="PF07596">
    <property type="entry name" value="SBP_bac_10"/>
    <property type="match status" value="1"/>
</dbReference>
<proteinExistence type="predicted"/>
<dbReference type="InterPro" id="IPR045584">
    <property type="entry name" value="Pilin-like"/>
</dbReference>
<protein>
    <recommendedName>
        <fullName evidence="2">DUF1559 domain-containing protein</fullName>
    </recommendedName>
</protein>
<keyword evidence="4" id="KW-1185">Reference proteome</keyword>
<accession>A0A6M5Z318</accession>
<dbReference type="Proteomes" id="UP000503447">
    <property type="component" value="Chromosome"/>
</dbReference>
<evidence type="ECO:0000259" key="2">
    <source>
        <dbReference type="Pfam" id="PF07596"/>
    </source>
</evidence>
<evidence type="ECO:0000313" key="3">
    <source>
        <dbReference type="EMBL" id="QJW99831.1"/>
    </source>
</evidence>
<gene>
    <name evidence="3" type="ORF">FTUN_7454</name>
</gene>
<feature type="transmembrane region" description="Helical" evidence="1">
    <location>
        <begin position="22"/>
        <end position="46"/>
    </location>
</feature>
<dbReference type="SUPFAM" id="SSF54523">
    <property type="entry name" value="Pili subunits"/>
    <property type="match status" value="1"/>
</dbReference>
<dbReference type="RefSeq" id="WP_171474728.1">
    <property type="nucleotide sequence ID" value="NZ_CP053452.2"/>
</dbReference>
<name>A0A6M5Z318_9BACT</name>
<dbReference type="Pfam" id="PF07963">
    <property type="entry name" value="N_methyl"/>
    <property type="match status" value="1"/>
</dbReference>
<keyword evidence="1" id="KW-0812">Transmembrane</keyword>